<feature type="region of interest" description="Disordered" evidence="1">
    <location>
        <begin position="88"/>
        <end position="113"/>
    </location>
</feature>
<proteinExistence type="predicted"/>
<reference evidence="2" key="1">
    <citation type="submission" date="2023-07" db="EMBL/GenBank/DDBJ databases">
        <title>draft genome sequence of fig (Ficus carica).</title>
        <authorList>
            <person name="Takahashi T."/>
            <person name="Nishimura K."/>
        </authorList>
    </citation>
    <scope>NUCLEOTIDE SEQUENCE</scope>
</reference>
<name>A0AA88DZ77_FICCA</name>
<gene>
    <name evidence="2" type="ORF">TIFTF001_034083</name>
</gene>
<dbReference type="EMBL" id="BTGU01000206">
    <property type="protein sequence ID" value="GMN65007.1"/>
    <property type="molecule type" value="Genomic_DNA"/>
</dbReference>
<comment type="caution">
    <text evidence="2">The sequence shown here is derived from an EMBL/GenBank/DDBJ whole genome shotgun (WGS) entry which is preliminary data.</text>
</comment>
<evidence type="ECO:0000256" key="1">
    <source>
        <dbReference type="SAM" id="MobiDB-lite"/>
    </source>
</evidence>
<evidence type="ECO:0000313" key="2">
    <source>
        <dbReference type="EMBL" id="GMN65007.1"/>
    </source>
</evidence>
<dbReference type="Proteomes" id="UP001187192">
    <property type="component" value="Unassembled WGS sequence"/>
</dbReference>
<dbReference type="AlphaFoldDB" id="A0AA88DZ77"/>
<organism evidence="2 3">
    <name type="scientific">Ficus carica</name>
    <name type="common">Common fig</name>
    <dbReference type="NCBI Taxonomy" id="3494"/>
    <lineage>
        <taxon>Eukaryota</taxon>
        <taxon>Viridiplantae</taxon>
        <taxon>Streptophyta</taxon>
        <taxon>Embryophyta</taxon>
        <taxon>Tracheophyta</taxon>
        <taxon>Spermatophyta</taxon>
        <taxon>Magnoliopsida</taxon>
        <taxon>eudicotyledons</taxon>
        <taxon>Gunneridae</taxon>
        <taxon>Pentapetalae</taxon>
        <taxon>rosids</taxon>
        <taxon>fabids</taxon>
        <taxon>Rosales</taxon>
        <taxon>Moraceae</taxon>
        <taxon>Ficeae</taxon>
        <taxon>Ficus</taxon>
    </lineage>
</organism>
<feature type="region of interest" description="Disordered" evidence="1">
    <location>
        <begin position="1"/>
        <end position="26"/>
    </location>
</feature>
<sequence>MEETPNISQTSRSHRPADGNRLTAFNHKPVPQENLCIFLHLMAKEVSFSSELSCKASISEREEISAIGTEGRETVFVRYRFALLPNLGSGNSLAESYDRESAEPPTCRGYQAG</sequence>
<keyword evidence="3" id="KW-1185">Reference proteome</keyword>
<evidence type="ECO:0000313" key="3">
    <source>
        <dbReference type="Proteomes" id="UP001187192"/>
    </source>
</evidence>
<protein>
    <submittedName>
        <fullName evidence="2">Uncharacterized protein</fullName>
    </submittedName>
</protein>
<accession>A0AA88DZ77</accession>
<feature type="compositionally biased region" description="Polar residues" evidence="1">
    <location>
        <begin position="1"/>
        <end position="11"/>
    </location>
</feature>